<comment type="caution">
    <text evidence="2">The sequence shown here is derived from an EMBL/GenBank/DDBJ whole genome shotgun (WGS) entry which is preliminary data.</text>
</comment>
<organism evidence="2 3">
    <name type="scientific">Phascolomyces articulosus</name>
    <dbReference type="NCBI Taxonomy" id="60185"/>
    <lineage>
        <taxon>Eukaryota</taxon>
        <taxon>Fungi</taxon>
        <taxon>Fungi incertae sedis</taxon>
        <taxon>Mucoromycota</taxon>
        <taxon>Mucoromycotina</taxon>
        <taxon>Mucoromycetes</taxon>
        <taxon>Mucorales</taxon>
        <taxon>Lichtheimiaceae</taxon>
        <taxon>Phascolomyces</taxon>
    </lineage>
</organism>
<gene>
    <name evidence="2" type="ORF">BDA99DRAFT_431648</name>
</gene>
<dbReference type="Proteomes" id="UP001209540">
    <property type="component" value="Unassembled WGS sequence"/>
</dbReference>
<proteinExistence type="predicted"/>
<reference evidence="2" key="1">
    <citation type="journal article" date="2022" name="IScience">
        <title>Evolution of zygomycete secretomes and the origins of terrestrial fungal ecologies.</title>
        <authorList>
            <person name="Chang Y."/>
            <person name="Wang Y."/>
            <person name="Mondo S."/>
            <person name="Ahrendt S."/>
            <person name="Andreopoulos W."/>
            <person name="Barry K."/>
            <person name="Beard J."/>
            <person name="Benny G.L."/>
            <person name="Blankenship S."/>
            <person name="Bonito G."/>
            <person name="Cuomo C."/>
            <person name="Desiro A."/>
            <person name="Gervers K.A."/>
            <person name="Hundley H."/>
            <person name="Kuo A."/>
            <person name="LaButti K."/>
            <person name="Lang B.F."/>
            <person name="Lipzen A."/>
            <person name="O'Donnell K."/>
            <person name="Pangilinan J."/>
            <person name="Reynolds N."/>
            <person name="Sandor L."/>
            <person name="Smith M.E."/>
            <person name="Tsang A."/>
            <person name="Grigoriev I.V."/>
            <person name="Stajich J.E."/>
            <person name="Spatafora J.W."/>
        </authorList>
    </citation>
    <scope>NUCLEOTIDE SEQUENCE</scope>
    <source>
        <strain evidence="2">RSA 2281</strain>
    </source>
</reference>
<dbReference type="AlphaFoldDB" id="A0AAD5K861"/>
<keyword evidence="3" id="KW-1185">Reference proteome</keyword>
<accession>A0AAD5K861</accession>
<feature type="region of interest" description="Disordered" evidence="1">
    <location>
        <begin position="1"/>
        <end position="29"/>
    </location>
</feature>
<evidence type="ECO:0000256" key="1">
    <source>
        <dbReference type="SAM" id="MobiDB-lite"/>
    </source>
</evidence>
<dbReference type="EMBL" id="JAIXMP010000004">
    <property type="protein sequence ID" value="KAI9274367.1"/>
    <property type="molecule type" value="Genomic_DNA"/>
</dbReference>
<protein>
    <submittedName>
        <fullName evidence="2">Uncharacterized protein</fullName>
    </submittedName>
</protein>
<sequence>MQFIDEFRKTHKTSLSSRSAPLQPADRTVDRVHDKQVNCDWQFVDAYREEKGKDMDWNTCFELGKEKGLFKKYSKVHSEKSAYFRAKR</sequence>
<reference evidence="2" key="2">
    <citation type="submission" date="2023-02" db="EMBL/GenBank/DDBJ databases">
        <authorList>
            <consortium name="DOE Joint Genome Institute"/>
            <person name="Mondo S.J."/>
            <person name="Chang Y."/>
            <person name="Wang Y."/>
            <person name="Ahrendt S."/>
            <person name="Andreopoulos W."/>
            <person name="Barry K."/>
            <person name="Beard J."/>
            <person name="Benny G.L."/>
            <person name="Blankenship S."/>
            <person name="Bonito G."/>
            <person name="Cuomo C."/>
            <person name="Desiro A."/>
            <person name="Gervers K.A."/>
            <person name="Hundley H."/>
            <person name="Kuo A."/>
            <person name="LaButti K."/>
            <person name="Lang B.F."/>
            <person name="Lipzen A."/>
            <person name="O'Donnell K."/>
            <person name="Pangilinan J."/>
            <person name="Reynolds N."/>
            <person name="Sandor L."/>
            <person name="Smith M.W."/>
            <person name="Tsang A."/>
            <person name="Grigoriev I.V."/>
            <person name="Stajich J.E."/>
            <person name="Spatafora J.W."/>
        </authorList>
    </citation>
    <scope>NUCLEOTIDE SEQUENCE</scope>
    <source>
        <strain evidence="2">RSA 2281</strain>
    </source>
</reference>
<evidence type="ECO:0000313" key="2">
    <source>
        <dbReference type="EMBL" id="KAI9274367.1"/>
    </source>
</evidence>
<evidence type="ECO:0000313" key="3">
    <source>
        <dbReference type="Proteomes" id="UP001209540"/>
    </source>
</evidence>
<name>A0AAD5K861_9FUNG</name>